<sequence>MTMVSADLPAHGCDDWRHATSWDEVEGIISAALDRGDRNTPGWLQFGRDLETDEPGEFQLRVVADPHVGCAALLWFRNVDPEEHADDALAQHLWVTFNPEPPLEVPLLASDYDTEHFHDRFTVIDLEHAREALREFCRSGGQRPKSVQWVAGDYYGRIVQRLDVAGAA</sequence>
<evidence type="ECO:0000313" key="2">
    <source>
        <dbReference type="Proteomes" id="UP001210380"/>
    </source>
</evidence>
<reference evidence="1 2" key="1">
    <citation type="submission" date="2022-11" db="EMBL/GenBank/DDBJ databases">
        <title>Draft genome sequence of Saccharopolyspora sp. WRP15-2 isolated from rhizosphere soils of wild rice in Thailand.</title>
        <authorList>
            <person name="Duangmal K."/>
            <person name="Kammanee S."/>
            <person name="Muangham S."/>
        </authorList>
    </citation>
    <scope>NUCLEOTIDE SEQUENCE [LARGE SCALE GENOMIC DNA]</scope>
    <source>
        <strain evidence="1 2">WRP15-2</strain>
    </source>
</reference>
<dbReference type="Pfam" id="PF14430">
    <property type="entry name" value="Imm1"/>
    <property type="match status" value="1"/>
</dbReference>
<dbReference type="RefSeq" id="WP_270948592.1">
    <property type="nucleotide sequence ID" value="NZ_JAQGLA010000012.1"/>
</dbReference>
<protein>
    <submittedName>
        <fullName evidence="1">Imm1 family immunity protein</fullName>
    </submittedName>
</protein>
<name>A0ABT4UWC4_9PSEU</name>
<gene>
    <name evidence="1" type="ORF">OU415_11275</name>
</gene>
<keyword evidence="2" id="KW-1185">Reference proteome</keyword>
<dbReference type="EMBL" id="JAQGLA010000012">
    <property type="protein sequence ID" value="MDA3626018.1"/>
    <property type="molecule type" value="Genomic_DNA"/>
</dbReference>
<proteinExistence type="predicted"/>
<accession>A0ABT4UWC4</accession>
<dbReference type="Proteomes" id="UP001210380">
    <property type="component" value="Unassembled WGS sequence"/>
</dbReference>
<evidence type="ECO:0000313" key="1">
    <source>
        <dbReference type="EMBL" id="MDA3626018.1"/>
    </source>
</evidence>
<organism evidence="1 2">
    <name type="scientific">Saccharopolyspora oryzae</name>
    <dbReference type="NCBI Taxonomy" id="2997343"/>
    <lineage>
        <taxon>Bacteria</taxon>
        <taxon>Bacillati</taxon>
        <taxon>Actinomycetota</taxon>
        <taxon>Actinomycetes</taxon>
        <taxon>Pseudonocardiales</taxon>
        <taxon>Pseudonocardiaceae</taxon>
        <taxon>Saccharopolyspora</taxon>
    </lineage>
</organism>
<comment type="caution">
    <text evidence="1">The sequence shown here is derived from an EMBL/GenBank/DDBJ whole genome shotgun (WGS) entry which is preliminary data.</text>
</comment>
<dbReference type="InterPro" id="IPR025680">
    <property type="entry name" value="DddI"/>
</dbReference>